<dbReference type="EMBL" id="FQXK01000003">
    <property type="protein sequence ID" value="SHH09245.1"/>
    <property type="molecule type" value="Genomic_DNA"/>
</dbReference>
<gene>
    <name evidence="2" type="ORF">SAMN02745229_00202</name>
</gene>
<evidence type="ECO:0000256" key="1">
    <source>
        <dbReference type="SAM" id="MobiDB-lite"/>
    </source>
</evidence>
<sequence>MRISGVGGHVQNIGYKSSRRSEDKSGKSEIRDQYIHADILTSPTYEKATIKKKCPDSSIDIINFNTESILKQKRETVESIFVNNEEYLKKDLPRVDYSRCCSIKANKNRIILNNMSYYGYQDRSGLKHVFSCANNRLEQPYSDLISGRQNNKSYQICKFWNMLSRDGTYIGLYYSQEEQKQLLNDAGITKGFFSVEIGENKQEYFFSNGNAGVTVRQFEYDATYDMFVKRGTALFNKYEVGSVFKIGGKEYVLNEQRKLDIPYGEDIFDIEFPKMSTVD</sequence>
<name>A0A1M5Q576_BUTFI</name>
<dbReference type="RefSeq" id="WP_073384776.1">
    <property type="nucleotide sequence ID" value="NZ_FQXK01000003.1"/>
</dbReference>
<evidence type="ECO:0000313" key="2">
    <source>
        <dbReference type="EMBL" id="SHH09245.1"/>
    </source>
</evidence>
<accession>A0A1M5Q576</accession>
<dbReference type="AlphaFoldDB" id="A0A1M5Q576"/>
<feature type="compositionally biased region" description="Basic and acidic residues" evidence="1">
    <location>
        <begin position="19"/>
        <end position="28"/>
    </location>
</feature>
<proteinExistence type="predicted"/>
<dbReference type="OrthoDB" id="2001420at2"/>
<reference evidence="3" key="1">
    <citation type="submission" date="2016-11" db="EMBL/GenBank/DDBJ databases">
        <authorList>
            <person name="Varghese N."/>
            <person name="Submissions S."/>
        </authorList>
    </citation>
    <scope>NUCLEOTIDE SEQUENCE [LARGE SCALE GENOMIC DNA]</scope>
    <source>
        <strain evidence="3">DSM 3071</strain>
    </source>
</reference>
<protein>
    <submittedName>
        <fullName evidence="2">Uncharacterized protein</fullName>
    </submittedName>
</protein>
<feature type="region of interest" description="Disordered" evidence="1">
    <location>
        <begin position="1"/>
        <end position="28"/>
    </location>
</feature>
<organism evidence="2 3">
    <name type="scientific">Butyrivibrio fibrisolvens DSM 3071</name>
    <dbReference type="NCBI Taxonomy" id="1121131"/>
    <lineage>
        <taxon>Bacteria</taxon>
        <taxon>Bacillati</taxon>
        <taxon>Bacillota</taxon>
        <taxon>Clostridia</taxon>
        <taxon>Lachnospirales</taxon>
        <taxon>Lachnospiraceae</taxon>
        <taxon>Butyrivibrio</taxon>
    </lineage>
</organism>
<keyword evidence="3" id="KW-1185">Reference proteome</keyword>
<dbReference type="GeneID" id="89509053"/>
<dbReference type="Proteomes" id="UP000184278">
    <property type="component" value="Unassembled WGS sequence"/>
</dbReference>
<evidence type="ECO:0000313" key="3">
    <source>
        <dbReference type="Proteomes" id="UP000184278"/>
    </source>
</evidence>